<comment type="caution">
    <text evidence="5">The sequence shown here is derived from an EMBL/GenBank/DDBJ whole genome shotgun (WGS) entry which is preliminary data.</text>
</comment>
<evidence type="ECO:0000256" key="2">
    <source>
        <dbReference type="ARBA" id="ARBA00022679"/>
    </source>
</evidence>
<dbReference type="OrthoDB" id="3265906at2759"/>
<dbReference type="GO" id="GO:0005739">
    <property type="term" value="C:mitochondrion"/>
    <property type="evidence" value="ECO:0007669"/>
    <property type="project" value="TreeGrafter"/>
</dbReference>
<dbReference type="PANTHER" id="PTHR43464">
    <property type="entry name" value="METHYLTRANSFERASE"/>
    <property type="match status" value="1"/>
</dbReference>
<reference evidence="5 6" key="1">
    <citation type="journal article" date="2017" name="BMC Genomics">
        <title>Whole-genome assembly of Babesia ovata and comparative genomics between closely related pathogens.</title>
        <authorList>
            <person name="Yamagishi J."/>
            <person name="Asada M."/>
            <person name="Hakimi H."/>
            <person name="Tanaka T.Q."/>
            <person name="Sugimoto C."/>
            <person name="Kawazu S."/>
        </authorList>
    </citation>
    <scope>NUCLEOTIDE SEQUENCE [LARGE SCALE GENOMIC DNA]</scope>
    <source>
        <strain evidence="5 6">Miyake</strain>
    </source>
</reference>
<proteinExistence type="predicted"/>
<dbReference type="AlphaFoldDB" id="A0A2H6KD18"/>
<accession>A0A2H6KD18</accession>
<evidence type="ECO:0000256" key="4">
    <source>
        <dbReference type="SAM" id="MobiDB-lite"/>
    </source>
</evidence>
<dbReference type="PANTHER" id="PTHR43464:SF19">
    <property type="entry name" value="UBIQUINONE BIOSYNTHESIS O-METHYLTRANSFERASE, MITOCHONDRIAL"/>
    <property type="match status" value="1"/>
</dbReference>
<evidence type="ECO:0000313" key="5">
    <source>
        <dbReference type="EMBL" id="GBE60859.1"/>
    </source>
</evidence>
<dbReference type="VEuPathDB" id="PiroplasmaDB:BOVATA_023520"/>
<keyword evidence="1 5" id="KW-0489">Methyltransferase</keyword>
<dbReference type="Pfam" id="PF13489">
    <property type="entry name" value="Methyltransf_23"/>
    <property type="match status" value="1"/>
</dbReference>
<dbReference type="SUPFAM" id="SSF53335">
    <property type="entry name" value="S-adenosyl-L-methionine-dependent methyltransferases"/>
    <property type="match status" value="1"/>
</dbReference>
<dbReference type="GeneID" id="39874629"/>
<dbReference type="Gene3D" id="3.40.50.150">
    <property type="entry name" value="Vaccinia Virus protein VP39"/>
    <property type="match status" value="1"/>
</dbReference>
<dbReference type="GO" id="GO:0032259">
    <property type="term" value="P:methylation"/>
    <property type="evidence" value="ECO:0007669"/>
    <property type="project" value="UniProtKB-KW"/>
</dbReference>
<evidence type="ECO:0000256" key="1">
    <source>
        <dbReference type="ARBA" id="ARBA00022603"/>
    </source>
</evidence>
<dbReference type="CDD" id="cd02440">
    <property type="entry name" value="AdoMet_MTases"/>
    <property type="match status" value="1"/>
</dbReference>
<evidence type="ECO:0000313" key="6">
    <source>
        <dbReference type="Proteomes" id="UP000236319"/>
    </source>
</evidence>
<dbReference type="Proteomes" id="UP000236319">
    <property type="component" value="Unassembled WGS sequence"/>
</dbReference>
<keyword evidence="5" id="KW-0830">Ubiquinone</keyword>
<evidence type="ECO:0000256" key="3">
    <source>
        <dbReference type="ARBA" id="ARBA00022691"/>
    </source>
</evidence>
<dbReference type="GO" id="GO:0010420">
    <property type="term" value="F:polyprenyldihydroxybenzoate methyltransferase activity"/>
    <property type="evidence" value="ECO:0007669"/>
    <property type="project" value="TreeGrafter"/>
</dbReference>
<name>A0A2H6KD18_9APIC</name>
<keyword evidence="6" id="KW-1185">Reference proteome</keyword>
<dbReference type="InterPro" id="IPR029063">
    <property type="entry name" value="SAM-dependent_MTases_sf"/>
</dbReference>
<keyword evidence="3" id="KW-0949">S-adenosyl-L-methionine</keyword>
<protein>
    <submittedName>
        <fullName evidence="5">3-demethylubiquinone-9 3-methyltransferase</fullName>
    </submittedName>
</protein>
<dbReference type="EMBL" id="BDSA01000002">
    <property type="protein sequence ID" value="GBE60859.1"/>
    <property type="molecule type" value="Genomic_DNA"/>
</dbReference>
<organism evidence="5 6">
    <name type="scientific">Babesia ovata</name>
    <dbReference type="NCBI Taxonomy" id="189622"/>
    <lineage>
        <taxon>Eukaryota</taxon>
        <taxon>Sar</taxon>
        <taxon>Alveolata</taxon>
        <taxon>Apicomplexa</taxon>
        <taxon>Aconoidasida</taxon>
        <taxon>Piroplasmida</taxon>
        <taxon>Babesiidae</taxon>
        <taxon>Babesia</taxon>
    </lineage>
</organism>
<feature type="region of interest" description="Disordered" evidence="4">
    <location>
        <begin position="383"/>
        <end position="403"/>
    </location>
</feature>
<keyword evidence="2 5" id="KW-0808">Transferase</keyword>
<dbReference type="RefSeq" id="XP_028867102.1">
    <property type="nucleotide sequence ID" value="XM_029011269.1"/>
</dbReference>
<sequence>MLRLIPTLSPSPLNLARTAHNARSFSSTVNFGAFHAKCSATDPTRESKLPSGFLSERLFKHAEERSKVHLEAVLGGLRILDVGCGGGILSESLAKSGAHVLGLDPSKDLIRVAEHHREQDFATFSKRFGLRDDRSRNVQYLASTLDDFACSAEATNFDIVVASEVLEHVPNSSKPAFIEKLSQVVRPGGMSFIARLARQRPGEPFDPCHDSKVATNPEYPDSMTPPQPPLCAVCSSQLTFLIQMATPYRDTHLRTLYVFFCPEHSEQSEGWRIYRYTVAKEVSRVPKQSAFDEMNSLSSWVDDLELFPTGSGGGKQKGASRGIRSAGEDNDVYRVIVEEDFYTPHDLPIGEADASRLLDAYKHRDPAEVDEEDLMDLDTIKQTSGAVDSQQSDSEPSSDESDEVQADPMLLEFQYYVTMRPNAVGGQSSKRDNGFSRCYDISGTANRCCCTQVSRSAPVATAAERTAPSNSNCCPR</sequence>
<gene>
    <name evidence="5" type="ORF">BOVATA_023520</name>
</gene>